<organism evidence="2 3">
    <name type="scientific">Liparis tanakae</name>
    <name type="common">Tanaka's snailfish</name>
    <dbReference type="NCBI Taxonomy" id="230148"/>
    <lineage>
        <taxon>Eukaryota</taxon>
        <taxon>Metazoa</taxon>
        <taxon>Chordata</taxon>
        <taxon>Craniata</taxon>
        <taxon>Vertebrata</taxon>
        <taxon>Euteleostomi</taxon>
        <taxon>Actinopterygii</taxon>
        <taxon>Neopterygii</taxon>
        <taxon>Teleostei</taxon>
        <taxon>Neoteleostei</taxon>
        <taxon>Acanthomorphata</taxon>
        <taxon>Eupercaria</taxon>
        <taxon>Perciformes</taxon>
        <taxon>Cottioidei</taxon>
        <taxon>Cottales</taxon>
        <taxon>Liparidae</taxon>
        <taxon>Liparis</taxon>
    </lineage>
</organism>
<feature type="region of interest" description="Disordered" evidence="1">
    <location>
        <begin position="1"/>
        <end position="73"/>
    </location>
</feature>
<dbReference type="AlphaFoldDB" id="A0A4Z2FQL3"/>
<dbReference type="EMBL" id="SRLO01000978">
    <property type="protein sequence ID" value="TNN43281.1"/>
    <property type="molecule type" value="Genomic_DNA"/>
</dbReference>
<evidence type="ECO:0000313" key="3">
    <source>
        <dbReference type="Proteomes" id="UP000314294"/>
    </source>
</evidence>
<evidence type="ECO:0000256" key="1">
    <source>
        <dbReference type="SAM" id="MobiDB-lite"/>
    </source>
</evidence>
<keyword evidence="3" id="KW-1185">Reference proteome</keyword>
<sequence>MQTCGERPAGDAPMSGAPAGSPRARLSSIILLRPQSWSSESGGEGRKKKLRPDINTSKRWAPPRLSGRPQGNKEMLTGKHVCIQSHSVSLSISSGVDACRDRIMAVNLGKNRLELLTAYQDVIDETSDTDW</sequence>
<dbReference type="Proteomes" id="UP000314294">
    <property type="component" value="Unassembled WGS sequence"/>
</dbReference>
<reference evidence="2 3" key="1">
    <citation type="submission" date="2019-03" db="EMBL/GenBank/DDBJ databases">
        <title>First draft genome of Liparis tanakae, snailfish: a comprehensive survey of snailfish specific genes.</title>
        <authorList>
            <person name="Kim W."/>
            <person name="Song I."/>
            <person name="Jeong J.-H."/>
            <person name="Kim D."/>
            <person name="Kim S."/>
            <person name="Ryu S."/>
            <person name="Song J.Y."/>
            <person name="Lee S.K."/>
        </authorList>
    </citation>
    <scope>NUCLEOTIDE SEQUENCE [LARGE SCALE GENOMIC DNA]</scope>
    <source>
        <tissue evidence="2">Muscle</tissue>
    </source>
</reference>
<proteinExistence type="predicted"/>
<comment type="caution">
    <text evidence="2">The sequence shown here is derived from an EMBL/GenBank/DDBJ whole genome shotgun (WGS) entry which is preliminary data.</text>
</comment>
<evidence type="ECO:0000313" key="2">
    <source>
        <dbReference type="EMBL" id="TNN43281.1"/>
    </source>
</evidence>
<accession>A0A4Z2FQL3</accession>
<protein>
    <submittedName>
        <fullName evidence="2">Uncharacterized protein</fullName>
    </submittedName>
</protein>
<gene>
    <name evidence="2" type="ORF">EYF80_046531</name>
</gene>
<name>A0A4Z2FQL3_9TELE</name>